<keyword evidence="2" id="KW-1185">Reference proteome</keyword>
<reference evidence="1 2" key="1">
    <citation type="submission" date="2019-04" db="EMBL/GenBank/DDBJ databases">
        <title>Draft genome of the big-headed turtle Platysternon megacephalum.</title>
        <authorList>
            <person name="Gong S."/>
        </authorList>
    </citation>
    <scope>NUCLEOTIDE SEQUENCE [LARGE SCALE GENOMIC DNA]</scope>
    <source>
        <strain evidence="1">DO16091913</strain>
        <tissue evidence="1">Muscle</tissue>
    </source>
</reference>
<evidence type="ECO:0000313" key="2">
    <source>
        <dbReference type="Proteomes" id="UP000297703"/>
    </source>
</evidence>
<organism evidence="1 2">
    <name type="scientific">Platysternon megacephalum</name>
    <name type="common">big-headed turtle</name>
    <dbReference type="NCBI Taxonomy" id="55544"/>
    <lineage>
        <taxon>Eukaryota</taxon>
        <taxon>Metazoa</taxon>
        <taxon>Chordata</taxon>
        <taxon>Craniata</taxon>
        <taxon>Vertebrata</taxon>
        <taxon>Euteleostomi</taxon>
        <taxon>Archelosauria</taxon>
        <taxon>Testudinata</taxon>
        <taxon>Testudines</taxon>
        <taxon>Cryptodira</taxon>
        <taxon>Durocryptodira</taxon>
        <taxon>Testudinoidea</taxon>
        <taxon>Platysternidae</taxon>
        <taxon>Platysternon</taxon>
    </lineage>
</organism>
<keyword evidence="1" id="KW-0689">Ribosomal protein</keyword>
<protein>
    <submittedName>
        <fullName evidence="1">40S ribosomal protein S26-like</fullName>
    </submittedName>
</protein>
<comment type="caution">
    <text evidence="1">The sequence shown here is derived from an EMBL/GenBank/DDBJ whole genome shotgun (WGS) entry which is preliminary data.</text>
</comment>
<dbReference type="Proteomes" id="UP000297703">
    <property type="component" value="Unassembled WGS sequence"/>
</dbReference>
<dbReference type="AlphaFoldDB" id="A0A4D9F646"/>
<reference evidence="1 2" key="2">
    <citation type="submission" date="2019-04" db="EMBL/GenBank/DDBJ databases">
        <title>The genome sequence of big-headed turtle.</title>
        <authorList>
            <person name="Gong S."/>
        </authorList>
    </citation>
    <scope>NUCLEOTIDE SEQUENCE [LARGE SCALE GENOMIC DNA]</scope>
    <source>
        <strain evidence="1">DO16091913</strain>
        <tissue evidence="1">Muscle</tissue>
    </source>
</reference>
<name>A0A4D9F646_9SAUR</name>
<dbReference type="GO" id="GO:0005840">
    <property type="term" value="C:ribosome"/>
    <property type="evidence" value="ECO:0007669"/>
    <property type="project" value="UniProtKB-KW"/>
</dbReference>
<dbReference type="EMBL" id="QXTE01000006">
    <property type="protein sequence ID" value="TFK14962.1"/>
    <property type="molecule type" value="Genomic_DNA"/>
</dbReference>
<proteinExistence type="predicted"/>
<accession>A0A4D9F646</accession>
<keyword evidence="1" id="KW-0687">Ribonucleoprotein</keyword>
<sequence>MKGCHKLGRNDEILSPLVIMHGTLQTKPLQDGDVYSYLKLVNTSQAHPVTKTVVNKTLKLMPQLLVEKQLLLPAHQVIQMLLDSGMWKSCCSGQNEDQPREVSTSSHVRQNLGIAAAGLVQYS</sequence>
<evidence type="ECO:0000313" key="1">
    <source>
        <dbReference type="EMBL" id="TFK14962.1"/>
    </source>
</evidence>
<gene>
    <name evidence="1" type="ORF">DR999_PMT01233</name>
</gene>